<keyword evidence="6" id="KW-0677">Repeat</keyword>
<feature type="domain" description="PAS" evidence="15">
    <location>
        <begin position="141"/>
        <end position="163"/>
    </location>
</feature>
<keyword evidence="10" id="KW-0805">Transcription regulation</keyword>
<evidence type="ECO:0000256" key="9">
    <source>
        <dbReference type="ARBA" id="ARBA00022991"/>
    </source>
</evidence>
<dbReference type="Gene3D" id="3.30.450.20">
    <property type="entry name" value="PAS domain"/>
    <property type="match status" value="1"/>
</dbReference>
<evidence type="ECO:0000256" key="1">
    <source>
        <dbReference type="ARBA" id="ARBA00022543"/>
    </source>
</evidence>
<proteinExistence type="predicted"/>
<dbReference type="GO" id="GO:0003677">
    <property type="term" value="F:DNA binding"/>
    <property type="evidence" value="ECO:0007669"/>
    <property type="project" value="UniProtKB-KW"/>
</dbReference>
<dbReference type="Proteomes" id="UP000076584">
    <property type="component" value="Unassembled WGS sequence"/>
</dbReference>
<dbReference type="PROSITE" id="PS50112">
    <property type="entry name" value="PAS"/>
    <property type="match status" value="1"/>
</dbReference>
<dbReference type="Pfam" id="PF13426">
    <property type="entry name" value="PAS_9"/>
    <property type="match status" value="1"/>
</dbReference>
<keyword evidence="7" id="KW-0863">Zinc-finger</keyword>
<evidence type="ECO:0000256" key="4">
    <source>
        <dbReference type="ARBA" id="ARBA00022643"/>
    </source>
</evidence>
<reference evidence="16 17" key="1">
    <citation type="submission" date="2015-06" db="EMBL/GenBank/DDBJ databases">
        <title>Survival trade-offs in plant roots during colonization by closely related pathogenic and mutualistic fungi.</title>
        <authorList>
            <person name="Hacquard S."/>
            <person name="Kracher B."/>
            <person name="Hiruma K."/>
            <person name="Weinman A."/>
            <person name="Muench P."/>
            <person name="Garrido Oter R."/>
            <person name="Ver Loren van Themaat E."/>
            <person name="Dallerey J.-F."/>
            <person name="Damm U."/>
            <person name="Henrissat B."/>
            <person name="Lespinet O."/>
            <person name="Thon M."/>
            <person name="Kemen E."/>
            <person name="McHardy A.C."/>
            <person name="Schulze-Lefert P."/>
            <person name="O'Connell R.J."/>
        </authorList>
    </citation>
    <scope>NUCLEOTIDE SEQUENCE [LARGE SCALE GENOMIC DNA]</scope>
    <source>
        <strain evidence="16 17">MAFF 238704</strain>
    </source>
</reference>
<evidence type="ECO:0000256" key="6">
    <source>
        <dbReference type="ARBA" id="ARBA00022737"/>
    </source>
</evidence>
<evidence type="ECO:0000256" key="13">
    <source>
        <dbReference type="ARBA" id="ARBA00023163"/>
    </source>
</evidence>
<keyword evidence="4" id="KW-0288">FMN</keyword>
<dbReference type="GO" id="GO:0008270">
    <property type="term" value="F:zinc ion binding"/>
    <property type="evidence" value="ECO:0007669"/>
    <property type="project" value="UniProtKB-KW"/>
</dbReference>
<protein>
    <submittedName>
        <fullName evidence="16">Vivid pas protein vvd</fullName>
    </submittedName>
</protein>
<evidence type="ECO:0000313" key="16">
    <source>
        <dbReference type="EMBL" id="KZL64332.1"/>
    </source>
</evidence>
<keyword evidence="9" id="KW-0157">Chromophore</keyword>
<dbReference type="FunFam" id="3.30.450.20:FF:000064">
    <property type="entry name" value="Vivid PAS protein VVD"/>
    <property type="match status" value="1"/>
</dbReference>
<feature type="non-terminal residue" evidence="16">
    <location>
        <position position="1"/>
    </location>
</feature>
<evidence type="ECO:0000256" key="5">
    <source>
        <dbReference type="ARBA" id="ARBA00022723"/>
    </source>
</evidence>
<dbReference type="CDD" id="cd00130">
    <property type="entry name" value="PAS"/>
    <property type="match status" value="1"/>
</dbReference>
<dbReference type="AlphaFoldDB" id="A0A166M658"/>
<evidence type="ECO:0000259" key="15">
    <source>
        <dbReference type="PROSITE" id="PS50112"/>
    </source>
</evidence>
<dbReference type="EMBL" id="LFIW01002705">
    <property type="protein sequence ID" value="KZL64332.1"/>
    <property type="molecule type" value="Genomic_DNA"/>
</dbReference>
<evidence type="ECO:0000256" key="7">
    <source>
        <dbReference type="ARBA" id="ARBA00022771"/>
    </source>
</evidence>
<evidence type="ECO:0000256" key="3">
    <source>
        <dbReference type="ARBA" id="ARBA00022630"/>
    </source>
</evidence>
<evidence type="ECO:0000256" key="10">
    <source>
        <dbReference type="ARBA" id="ARBA00023015"/>
    </source>
</evidence>
<keyword evidence="13" id="KW-0804">Transcription</keyword>
<keyword evidence="17" id="KW-1185">Reference proteome</keyword>
<dbReference type="GO" id="GO:0005634">
    <property type="term" value="C:nucleus"/>
    <property type="evidence" value="ECO:0007669"/>
    <property type="project" value="TreeGrafter"/>
</dbReference>
<keyword evidence="8" id="KW-0862">Zinc</keyword>
<evidence type="ECO:0000256" key="2">
    <source>
        <dbReference type="ARBA" id="ARBA00022606"/>
    </source>
</evidence>
<dbReference type="InterPro" id="IPR000014">
    <property type="entry name" value="PAS"/>
</dbReference>
<dbReference type="SUPFAM" id="SSF55785">
    <property type="entry name" value="PYP-like sensor domain (PAS domain)"/>
    <property type="match status" value="1"/>
</dbReference>
<dbReference type="PANTHER" id="PTHR47429">
    <property type="entry name" value="PROTEIN TWIN LOV 1"/>
    <property type="match status" value="1"/>
</dbReference>
<dbReference type="STRING" id="1573173.A0A166M658"/>
<organism evidence="16 17">
    <name type="scientific">Colletotrichum incanum</name>
    <name type="common">Soybean anthracnose fungus</name>
    <dbReference type="NCBI Taxonomy" id="1573173"/>
    <lineage>
        <taxon>Eukaryota</taxon>
        <taxon>Fungi</taxon>
        <taxon>Dikarya</taxon>
        <taxon>Ascomycota</taxon>
        <taxon>Pezizomycotina</taxon>
        <taxon>Sordariomycetes</taxon>
        <taxon>Hypocreomycetidae</taxon>
        <taxon>Glomerellales</taxon>
        <taxon>Glomerellaceae</taxon>
        <taxon>Colletotrichum</taxon>
        <taxon>Colletotrichum spaethianum species complex</taxon>
    </lineage>
</organism>
<keyword evidence="12" id="KW-0010">Activator</keyword>
<sequence>LPSVSSLYNHIRARCQPSTMSTQELQYPASYLQAEKTDRILSFRAQYQMSSTMNPWESCALQYQFSGENEQASQGNATSWRQPQAAADPVMYPGLYCPSGFDMMSILLRVAGRPNPKVQLGAIDCSVALLLCDLKQPDTPIVYASEHFSILTGYSNKEILGKNCRFLQAPGGEVSKKSTRKHVDKNTVKSMRKAVETNDEVQVEVLNFKKDGTPFVNLLTMIPVRWDSQDFRYSVGFQVERED</sequence>
<keyword evidence="11" id="KW-0238">DNA-binding</keyword>
<keyword evidence="3" id="KW-0285">Flavoprotein</keyword>
<accession>A0A166M658</accession>
<name>A0A166M658_COLIC</name>
<dbReference type="GO" id="GO:0009881">
    <property type="term" value="F:photoreceptor activity"/>
    <property type="evidence" value="ECO:0007669"/>
    <property type="project" value="UniProtKB-KW"/>
</dbReference>
<gene>
    <name evidence="16" type="ORF">CI238_03820</name>
</gene>
<evidence type="ECO:0000256" key="11">
    <source>
        <dbReference type="ARBA" id="ARBA00023125"/>
    </source>
</evidence>
<keyword evidence="5" id="KW-0479">Metal-binding</keyword>
<comment type="caution">
    <text evidence="16">The sequence shown here is derived from an EMBL/GenBank/DDBJ whole genome shotgun (WGS) entry which is preliminary data.</text>
</comment>
<evidence type="ECO:0000256" key="12">
    <source>
        <dbReference type="ARBA" id="ARBA00023159"/>
    </source>
</evidence>
<dbReference type="InterPro" id="IPR035965">
    <property type="entry name" value="PAS-like_dom_sf"/>
</dbReference>
<keyword evidence="1" id="KW-0600">Photoreceptor protein</keyword>
<evidence type="ECO:0000256" key="8">
    <source>
        <dbReference type="ARBA" id="ARBA00022833"/>
    </source>
</evidence>
<keyword evidence="14" id="KW-0675">Receptor</keyword>
<keyword evidence="2" id="KW-0716">Sensory transduction</keyword>
<dbReference type="PANTHER" id="PTHR47429:SF7">
    <property type="entry name" value="GATA-FACTOR"/>
    <property type="match status" value="1"/>
</dbReference>
<evidence type="ECO:0000256" key="14">
    <source>
        <dbReference type="ARBA" id="ARBA00023170"/>
    </source>
</evidence>
<evidence type="ECO:0000313" key="17">
    <source>
        <dbReference type="Proteomes" id="UP000076584"/>
    </source>
</evidence>